<evidence type="ECO:0000256" key="9">
    <source>
        <dbReference type="RuleBase" id="RU000461"/>
    </source>
</evidence>
<evidence type="ECO:0000313" key="11">
    <source>
        <dbReference type="Proteomes" id="UP000002035"/>
    </source>
</evidence>
<keyword evidence="6 8" id="KW-0408">Iron</keyword>
<name>C5FIR8_ARTOC</name>
<dbReference type="eggNOG" id="KOG0157">
    <property type="taxonomic scope" value="Eukaryota"/>
</dbReference>
<evidence type="ECO:0000256" key="6">
    <source>
        <dbReference type="ARBA" id="ARBA00023004"/>
    </source>
</evidence>
<reference evidence="11" key="1">
    <citation type="journal article" date="2012" name="MBio">
        <title>Comparative genome analysis of Trichophyton rubrum and related dermatophytes reveals candidate genes involved in infection.</title>
        <authorList>
            <person name="Martinez D.A."/>
            <person name="Oliver B.G."/>
            <person name="Graeser Y."/>
            <person name="Goldberg J.M."/>
            <person name="Li W."/>
            <person name="Martinez-Rossi N.M."/>
            <person name="Monod M."/>
            <person name="Shelest E."/>
            <person name="Barton R.C."/>
            <person name="Birch E."/>
            <person name="Brakhage A.A."/>
            <person name="Chen Z."/>
            <person name="Gurr S.J."/>
            <person name="Heiman D."/>
            <person name="Heitman J."/>
            <person name="Kosti I."/>
            <person name="Rossi A."/>
            <person name="Saif S."/>
            <person name="Samalova M."/>
            <person name="Saunders C.W."/>
            <person name="Shea T."/>
            <person name="Summerbell R.C."/>
            <person name="Xu J."/>
            <person name="Young S."/>
            <person name="Zeng Q."/>
            <person name="Birren B.W."/>
            <person name="Cuomo C.A."/>
            <person name="White T.C."/>
        </authorList>
    </citation>
    <scope>NUCLEOTIDE SEQUENCE [LARGE SCALE GENOMIC DNA]</scope>
    <source>
        <strain evidence="11">ATCC MYA-4605 / CBS 113480</strain>
    </source>
</reference>
<evidence type="ECO:0000256" key="8">
    <source>
        <dbReference type="PIRSR" id="PIRSR602401-1"/>
    </source>
</evidence>
<keyword evidence="7 9" id="KW-0503">Monooxygenase</keyword>
<dbReference type="InterPro" id="IPR050121">
    <property type="entry name" value="Cytochrome_P450_monoxygenase"/>
</dbReference>
<dbReference type="AlphaFoldDB" id="C5FIR8"/>
<protein>
    <submittedName>
        <fullName evidence="10">Benzoate-para-hydroxylase</fullName>
    </submittedName>
</protein>
<dbReference type="Gene3D" id="1.10.630.10">
    <property type="entry name" value="Cytochrome P450"/>
    <property type="match status" value="1"/>
</dbReference>
<dbReference type="EMBL" id="DS995702">
    <property type="protein sequence ID" value="EEQ29159.1"/>
    <property type="molecule type" value="Genomic_DNA"/>
</dbReference>
<dbReference type="PROSITE" id="PS00086">
    <property type="entry name" value="CYTOCHROME_P450"/>
    <property type="match status" value="1"/>
</dbReference>
<dbReference type="GO" id="GO:0004497">
    <property type="term" value="F:monooxygenase activity"/>
    <property type="evidence" value="ECO:0007669"/>
    <property type="project" value="UniProtKB-KW"/>
</dbReference>
<feature type="binding site" description="axial binding residue" evidence="8">
    <location>
        <position position="303"/>
    </location>
    <ligand>
        <name>heme</name>
        <dbReference type="ChEBI" id="CHEBI:30413"/>
    </ligand>
    <ligandPart>
        <name>Fe</name>
        <dbReference type="ChEBI" id="CHEBI:18248"/>
    </ligandPart>
</feature>
<evidence type="ECO:0000256" key="5">
    <source>
        <dbReference type="ARBA" id="ARBA00023002"/>
    </source>
</evidence>
<dbReference type="Proteomes" id="UP000002035">
    <property type="component" value="Unassembled WGS sequence"/>
</dbReference>
<dbReference type="PRINTS" id="PR00463">
    <property type="entry name" value="EP450I"/>
</dbReference>
<evidence type="ECO:0000256" key="7">
    <source>
        <dbReference type="ARBA" id="ARBA00023033"/>
    </source>
</evidence>
<evidence type="ECO:0000313" key="10">
    <source>
        <dbReference type="EMBL" id="EEQ29159.1"/>
    </source>
</evidence>
<comment type="cofactor">
    <cofactor evidence="1 8">
        <name>heme</name>
        <dbReference type="ChEBI" id="CHEBI:30413"/>
    </cofactor>
</comment>
<sequence>MSEDILNFKRALYKELGDNLSATINFSPWANLLAFDVIANFVFGEAFGFLSVGSDFLNLIPTLDGRMRCINALGTLPGWLRPVIQYLPDSFWTQKSALSLQMLAKNAFNRRKCAGANHRKDMLASLLTAKSEDGKPLPEESIIAEAASFISGGSDSTSTTLTHFVDLVSRNDSVRLRLQDELDKAFPNCEENWVPEGDITGKLPYLQATLREVMRVRPASASGLERIVTEQPLDISGFKLPPGTLISAPTYTVHRNESIFKANELLLMICQDPGKFDPDRWLGNTVMELNKAFAPFSIGPRGCMGKSFAWMELTKTIAMLFRIFDIARAWNESTALREGFFLKCEECYVVIKRR</sequence>
<dbReference type="Pfam" id="PF00067">
    <property type="entry name" value="p450"/>
    <property type="match status" value="1"/>
</dbReference>
<gene>
    <name evidence="10" type="ORF">MCYG_01978</name>
</gene>
<dbReference type="GeneID" id="9229096"/>
<dbReference type="PANTHER" id="PTHR24305">
    <property type="entry name" value="CYTOCHROME P450"/>
    <property type="match status" value="1"/>
</dbReference>
<dbReference type="InterPro" id="IPR002401">
    <property type="entry name" value="Cyt_P450_E_grp-I"/>
</dbReference>
<dbReference type="OrthoDB" id="1470350at2759"/>
<dbReference type="HOGENOM" id="CLU_001570_14_0_1"/>
<keyword evidence="5 9" id="KW-0560">Oxidoreductase</keyword>
<dbReference type="STRING" id="554155.C5FIR8"/>
<comment type="similarity">
    <text evidence="2 9">Belongs to the cytochrome P450 family.</text>
</comment>
<dbReference type="GO" id="GO:0020037">
    <property type="term" value="F:heme binding"/>
    <property type="evidence" value="ECO:0007669"/>
    <property type="project" value="InterPro"/>
</dbReference>
<keyword evidence="11" id="KW-1185">Reference proteome</keyword>
<keyword evidence="4 8" id="KW-0479">Metal-binding</keyword>
<keyword evidence="3 8" id="KW-0349">Heme</keyword>
<evidence type="ECO:0000256" key="1">
    <source>
        <dbReference type="ARBA" id="ARBA00001971"/>
    </source>
</evidence>
<accession>C5FIR8</accession>
<dbReference type="PANTHER" id="PTHR24305:SF29">
    <property type="entry name" value="BENZOATE-PARA-HYDROXYLASE"/>
    <property type="match status" value="1"/>
</dbReference>
<dbReference type="OMA" id="IYGHKSG"/>
<dbReference type="VEuPathDB" id="FungiDB:MCYG_01978"/>
<dbReference type="InterPro" id="IPR017972">
    <property type="entry name" value="Cyt_P450_CS"/>
</dbReference>
<dbReference type="InterPro" id="IPR036396">
    <property type="entry name" value="Cyt_P450_sf"/>
</dbReference>
<dbReference type="GO" id="GO:0005506">
    <property type="term" value="F:iron ion binding"/>
    <property type="evidence" value="ECO:0007669"/>
    <property type="project" value="InterPro"/>
</dbReference>
<evidence type="ECO:0000256" key="2">
    <source>
        <dbReference type="ARBA" id="ARBA00010617"/>
    </source>
</evidence>
<dbReference type="InterPro" id="IPR001128">
    <property type="entry name" value="Cyt_P450"/>
</dbReference>
<dbReference type="RefSeq" id="XP_002849044.1">
    <property type="nucleotide sequence ID" value="XM_002848998.1"/>
</dbReference>
<dbReference type="PRINTS" id="PR00385">
    <property type="entry name" value="P450"/>
</dbReference>
<evidence type="ECO:0000256" key="4">
    <source>
        <dbReference type="ARBA" id="ARBA00022723"/>
    </source>
</evidence>
<evidence type="ECO:0000256" key="3">
    <source>
        <dbReference type="ARBA" id="ARBA00022617"/>
    </source>
</evidence>
<organism evidence="10 11">
    <name type="scientific">Arthroderma otae (strain ATCC MYA-4605 / CBS 113480)</name>
    <name type="common">Microsporum canis</name>
    <dbReference type="NCBI Taxonomy" id="554155"/>
    <lineage>
        <taxon>Eukaryota</taxon>
        <taxon>Fungi</taxon>
        <taxon>Dikarya</taxon>
        <taxon>Ascomycota</taxon>
        <taxon>Pezizomycotina</taxon>
        <taxon>Eurotiomycetes</taxon>
        <taxon>Eurotiomycetidae</taxon>
        <taxon>Onygenales</taxon>
        <taxon>Arthrodermataceae</taxon>
        <taxon>Microsporum</taxon>
    </lineage>
</organism>
<dbReference type="GO" id="GO:0016705">
    <property type="term" value="F:oxidoreductase activity, acting on paired donors, with incorporation or reduction of molecular oxygen"/>
    <property type="evidence" value="ECO:0007669"/>
    <property type="project" value="InterPro"/>
</dbReference>
<dbReference type="SUPFAM" id="SSF48264">
    <property type="entry name" value="Cytochrome P450"/>
    <property type="match status" value="1"/>
</dbReference>
<proteinExistence type="inferred from homology"/>